<sequence length="151" mass="16051">MEVPVPTDQVTPVGILALDVGDDLGELARVRAWARAELRDLPEAVLMDTILMLDELLSNALRYGTPPRQVRLLRRRGRLRVEVDDSGTAPATPRPPSETGGRGLALIAACATAWGQEHHDDGKTVWAELDVSGSNVSGATADTAFSGRGTG</sequence>
<dbReference type="GO" id="GO:0004674">
    <property type="term" value="F:protein serine/threonine kinase activity"/>
    <property type="evidence" value="ECO:0007669"/>
    <property type="project" value="UniProtKB-KW"/>
</dbReference>
<comment type="caution">
    <text evidence="4">The sequence shown here is derived from an EMBL/GenBank/DDBJ whole genome shotgun (WGS) entry which is preliminary data.</text>
</comment>
<feature type="region of interest" description="Disordered" evidence="2">
    <location>
        <begin position="83"/>
        <end position="102"/>
    </location>
</feature>
<protein>
    <submittedName>
        <fullName evidence="4">ATP-binding protein</fullName>
    </submittedName>
</protein>
<dbReference type="EMBL" id="NMQU01000023">
    <property type="protein sequence ID" value="OXM52939.1"/>
    <property type="molecule type" value="Genomic_DNA"/>
</dbReference>
<organism evidence="4 5">
    <name type="scientific">Amycolatopsis alba DSM 44262</name>
    <dbReference type="NCBI Taxonomy" id="1125972"/>
    <lineage>
        <taxon>Bacteria</taxon>
        <taxon>Bacillati</taxon>
        <taxon>Actinomycetota</taxon>
        <taxon>Actinomycetes</taxon>
        <taxon>Pseudonocardiales</taxon>
        <taxon>Pseudonocardiaceae</taxon>
        <taxon>Amycolatopsis</taxon>
    </lineage>
</organism>
<dbReference type="GO" id="GO:0005524">
    <property type="term" value="F:ATP binding"/>
    <property type="evidence" value="ECO:0007669"/>
    <property type="project" value="UniProtKB-KW"/>
</dbReference>
<dbReference type="SUPFAM" id="SSF55874">
    <property type="entry name" value="ATPase domain of HSP90 chaperone/DNA topoisomerase II/histidine kinase"/>
    <property type="match status" value="1"/>
</dbReference>
<dbReference type="PANTHER" id="PTHR35526">
    <property type="entry name" value="ANTI-SIGMA-F FACTOR RSBW-RELATED"/>
    <property type="match status" value="1"/>
</dbReference>
<keyword evidence="1" id="KW-0418">Kinase</keyword>
<dbReference type="Gene3D" id="3.30.565.10">
    <property type="entry name" value="Histidine kinase-like ATPase, C-terminal domain"/>
    <property type="match status" value="1"/>
</dbReference>
<evidence type="ECO:0000256" key="2">
    <source>
        <dbReference type="SAM" id="MobiDB-lite"/>
    </source>
</evidence>
<evidence type="ECO:0000313" key="5">
    <source>
        <dbReference type="Proteomes" id="UP000215563"/>
    </source>
</evidence>
<dbReference type="InterPro" id="IPR003594">
    <property type="entry name" value="HATPase_dom"/>
</dbReference>
<keyword evidence="1" id="KW-0808">Transferase</keyword>
<dbReference type="InterPro" id="IPR050267">
    <property type="entry name" value="Anti-sigma-factor_SerPK"/>
</dbReference>
<gene>
    <name evidence="4" type="ORF">CFP75_08730</name>
</gene>
<proteinExistence type="predicted"/>
<dbReference type="InterPro" id="IPR036890">
    <property type="entry name" value="HATPase_C_sf"/>
</dbReference>
<keyword evidence="4" id="KW-0547">Nucleotide-binding</keyword>
<keyword evidence="5" id="KW-1185">Reference proteome</keyword>
<dbReference type="Proteomes" id="UP000215563">
    <property type="component" value="Unassembled WGS sequence"/>
</dbReference>
<evidence type="ECO:0000256" key="1">
    <source>
        <dbReference type="ARBA" id="ARBA00022527"/>
    </source>
</evidence>
<dbReference type="CDD" id="cd16936">
    <property type="entry name" value="HATPase_RsbW-like"/>
    <property type="match status" value="1"/>
</dbReference>
<dbReference type="PANTHER" id="PTHR35526:SF3">
    <property type="entry name" value="ANTI-SIGMA-F FACTOR RSBW"/>
    <property type="match status" value="1"/>
</dbReference>
<evidence type="ECO:0000259" key="3">
    <source>
        <dbReference type="Pfam" id="PF13581"/>
    </source>
</evidence>
<dbReference type="AlphaFoldDB" id="A0A229S2I2"/>
<evidence type="ECO:0000313" key="4">
    <source>
        <dbReference type="EMBL" id="OXM52939.1"/>
    </source>
</evidence>
<reference evidence="4 5" key="1">
    <citation type="submission" date="2017-07" db="EMBL/GenBank/DDBJ databases">
        <title>Amycolatopsis alba DSM 44262 Genome sequencing and assembly.</title>
        <authorList>
            <person name="Kaur N."/>
            <person name="Mayilraj S."/>
        </authorList>
    </citation>
    <scope>NUCLEOTIDE SEQUENCE [LARGE SCALE GENOMIC DNA]</scope>
    <source>
        <strain evidence="4 5">DSM 44262</strain>
    </source>
</reference>
<keyword evidence="4" id="KW-0067">ATP-binding</keyword>
<dbReference type="Pfam" id="PF13581">
    <property type="entry name" value="HATPase_c_2"/>
    <property type="match status" value="1"/>
</dbReference>
<accession>A0A229S2I2</accession>
<name>A0A229S2I2_AMYAL</name>
<keyword evidence="1" id="KW-0723">Serine/threonine-protein kinase</keyword>
<dbReference type="OrthoDB" id="4326936at2"/>
<feature type="domain" description="Histidine kinase/HSP90-like ATPase" evidence="3">
    <location>
        <begin position="24"/>
        <end position="127"/>
    </location>
</feature>